<accession>A0A2S7MX18</accession>
<evidence type="ECO:0000313" key="2">
    <source>
        <dbReference type="Proteomes" id="UP000239663"/>
    </source>
</evidence>
<keyword evidence="2" id="KW-1185">Reference proteome</keyword>
<dbReference type="RefSeq" id="WP_104850306.1">
    <property type="nucleotide sequence ID" value="NZ_PKOZ01000011.1"/>
</dbReference>
<dbReference type="AlphaFoldDB" id="A0A2S7MX18"/>
<organism evidence="1 2">
    <name type="scientific">Pradoshia eiseniae</name>
    <dbReference type="NCBI Taxonomy" id="2064768"/>
    <lineage>
        <taxon>Bacteria</taxon>
        <taxon>Bacillati</taxon>
        <taxon>Bacillota</taxon>
        <taxon>Bacilli</taxon>
        <taxon>Bacillales</taxon>
        <taxon>Bacillaceae</taxon>
        <taxon>Pradoshia</taxon>
    </lineage>
</organism>
<comment type="caution">
    <text evidence="1">The sequence shown here is derived from an EMBL/GenBank/DDBJ whole genome shotgun (WGS) entry which is preliminary data.</text>
</comment>
<reference evidence="1 2" key="1">
    <citation type="submission" date="2017-12" db="EMBL/GenBank/DDBJ databases">
        <title>Taxonomic description and draft genome of Pradoshia cofamensis Gen. nov., sp. nov., a thermotolerant bacillale isolated from anterior gut of earthworm Eisenia fetida.</title>
        <authorList>
            <person name="Saha T."/>
            <person name="Chakraborty R."/>
        </authorList>
    </citation>
    <scope>NUCLEOTIDE SEQUENCE [LARGE SCALE GENOMIC DNA]</scope>
    <source>
        <strain evidence="1 2">EAG3</strain>
    </source>
</reference>
<sequence length="61" mass="7069">MAVRELLKHKFVGVTKDDVCSQINEYIEQLEGMHQGVKIHEVTFSKNTEKIEAVLEYYLAD</sequence>
<gene>
    <name evidence="1" type="ORF">CYL18_14800</name>
</gene>
<dbReference type="OrthoDB" id="9908631at2"/>
<protein>
    <submittedName>
        <fullName evidence="1">Uncharacterized protein</fullName>
    </submittedName>
</protein>
<dbReference type="Proteomes" id="UP000239663">
    <property type="component" value="Unassembled WGS sequence"/>
</dbReference>
<proteinExistence type="predicted"/>
<name>A0A2S7MX18_9BACI</name>
<dbReference type="EMBL" id="PKOZ01000011">
    <property type="protein sequence ID" value="PQD94305.1"/>
    <property type="molecule type" value="Genomic_DNA"/>
</dbReference>
<evidence type="ECO:0000313" key="1">
    <source>
        <dbReference type="EMBL" id="PQD94305.1"/>
    </source>
</evidence>